<dbReference type="SUPFAM" id="SSF54534">
    <property type="entry name" value="FKBP-like"/>
    <property type="match status" value="1"/>
</dbReference>
<dbReference type="AlphaFoldDB" id="A0A1G9W0W4"/>
<keyword evidence="5" id="KW-1185">Reference proteome</keyword>
<proteinExistence type="predicted"/>
<dbReference type="OrthoDB" id="14196at2"/>
<dbReference type="PANTHER" id="PTHR47245">
    <property type="entry name" value="PEPTIDYLPROLYL ISOMERASE"/>
    <property type="match status" value="1"/>
</dbReference>
<evidence type="ECO:0000256" key="1">
    <source>
        <dbReference type="PROSITE-ProRule" id="PRU00278"/>
    </source>
</evidence>
<evidence type="ECO:0000256" key="2">
    <source>
        <dbReference type="SAM" id="Phobius"/>
    </source>
</evidence>
<organism evidence="4 5">
    <name type="scientific">Lachnospira pectinoschiza</name>
    <dbReference type="NCBI Taxonomy" id="28052"/>
    <lineage>
        <taxon>Bacteria</taxon>
        <taxon>Bacillati</taxon>
        <taxon>Bacillota</taxon>
        <taxon>Clostridia</taxon>
        <taxon>Lachnospirales</taxon>
        <taxon>Lachnospiraceae</taxon>
        <taxon>Lachnospira</taxon>
    </lineage>
</organism>
<dbReference type="RefSeq" id="WP_074521328.1">
    <property type="nucleotide sequence ID" value="NZ_FNHZ01000002.1"/>
</dbReference>
<evidence type="ECO:0000313" key="4">
    <source>
        <dbReference type="EMBL" id="SDM78172.1"/>
    </source>
</evidence>
<dbReference type="Pfam" id="PF00639">
    <property type="entry name" value="Rotamase"/>
    <property type="match status" value="1"/>
</dbReference>
<sequence>MKTNKKRVIALVSAAVLVAACLIFMIFFNGHFVYISTGLNSNTILKLDGITMTKTEAKILMSDARSQYEELLGEDIWNETIDGESFYSYVNDQIKVKLIRVAMLNKLAKERGVVLSRDEENNVEAAAAEYYNNLSDDDKKQLDVSLEDLEEMYTKFAIANKLYEDIISEYDIEVSYDDARVIDIQYIVSDSKEEVENAYNSIQSGSSFFALAKEINDDGNYEMELKKGEMDQTFEDIAFNLSTGDMSEVFEVNGLYYLIRCTSDNDKTKTEVNKTTILESKQLEQFNEYMNEYESKYYVDFNTGVWAKLSVRSNSIYSSNFESIFNSYLSN</sequence>
<dbReference type="GO" id="GO:0003755">
    <property type="term" value="F:peptidyl-prolyl cis-trans isomerase activity"/>
    <property type="evidence" value="ECO:0007669"/>
    <property type="project" value="UniProtKB-KW"/>
</dbReference>
<dbReference type="PROSITE" id="PS51257">
    <property type="entry name" value="PROKAR_LIPOPROTEIN"/>
    <property type="match status" value="1"/>
</dbReference>
<keyword evidence="1" id="KW-0697">Rotamase</keyword>
<dbReference type="PANTHER" id="PTHR47245:SF2">
    <property type="entry name" value="PEPTIDYL-PROLYL CIS-TRANS ISOMERASE HP_0175-RELATED"/>
    <property type="match status" value="1"/>
</dbReference>
<gene>
    <name evidence="4" type="ORF">SAMN05216544_1152</name>
</gene>
<dbReference type="EMBL" id="FNHZ01000002">
    <property type="protein sequence ID" value="SDM78172.1"/>
    <property type="molecule type" value="Genomic_DNA"/>
</dbReference>
<keyword evidence="2" id="KW-0472">Membrane</keyword>
<name>A0A1G9W0W4_9FIRM</name>
<dbReference type="Gene3D" id="3.10.50.40">
    <property type="match status" value="1"/>
</dbReference>
<dbReference type="InterPro" id="IPR050245">
    <property type="entry name" value="PrsA_foldase"/>
</dbReference>
<accession>A0A1G9W0W4</accession>
<dbReference type="Proteomes" id="UP000187651">
    <property type="component" value="Unassembled WGS sequence"/>
</dbReference>
<reference evidence="5" key="1">
    <citation type="submission" date="2016-10" db="EMBL/GenBank/DDBJ databases">
        <authorList>
            <person name="Varghese N."/>
            <person name="Submissions S."/>
        </authorList>
    </citation>
    <scope>NUCLEOTIDE SEQUENCE [LARGE SCALE GENOMIC DNA]</scope>
    <source>
        <strain evidence="5">M83</strain>
    </source>
</reference>
<evidence type="ECO:0000313" key="5">
    <source>
        <dbReference type="Proteomes" id="UP000187651"/>
    </source>
</evidence>
<dbReference type="InterPro" id="IPR000297">
    <property type="entry name" value="PPIase_PpiC"/>
</dbReference>
<keyword evidence="1" id="KW-0413">Isomerase</keyword>
<keyword evidence="2" id="KW-0812">Transmembrane</keyword>
<protein>
    <submittedName>
        <fullName evidence="4">Foldase protein PrsA</fullName>
    </submittedName>
</protein>
<evidence type="ECO:0000259" key="3">
    <source>
        <dbReference type="PROSITE" id="PS50198"/>
    </source>
</evidence>
<feature type="domain" description="PpiC" evidence="3">
    <location>
        <begin position="164"/>
        <end position="263"/>
    </location>
</feature>
<dbReference type="PROSITE" id="PS50198">
    <property type="entry name" value="PPIC_PPIASE_2"/>
    <property type="match status" value="1"/>
</dbReference>
<dbReference type="InterPro" id="IPR046357">
    <property type="entry name" value="PPIase_dom_sf"/>
</dbReference>
<keyword evidence="2" id="KW-1133">Transmembrane helix</keyword>
<feature type="transmembrane region" description="Helical" evidence="2">
    <location>
        <begin position="7"/>
        <end position="28"/>
    </location>
</feature>